<evidence type="ECO:0000313" key="4">
    <source>
        <dbReference type="Proteomes" id="UP000317685"/>
    </source>
</evidence>
<dbReference type="GO" id="GO:0004222">
    <property type="term" value="F:metalloendopeptidase activity"/>
    <property type="evidence" value="ECO:0007669"/>
    <property type="project" value="TreeGrafter"/>
</dbReference>
<dbReference type="PANTHER" id="PTHR21666">
    <property type="entry name" value="PEPTIDASE-RELATED"/>
    <property type="match status" value="1"/>
</dbReference>
<feature type="domain" description="M23ase beta-sheet core" evidence="2">
    <location>
        <begin position="80"/>
        <end position="178"/>
    </location>
</feature>
<dbReference type="PROSITE" id="PS51318">
    <property type="entry name" value="TAT"/>
    <property type="match status" value="1"/>
</dbReference>
<dbReference type="InterPro" id="IPR016047">
    <property type="entry name" value="M23ase_b-sheet_dom"/>
</dbReference>
<name>A0A561W0L9_9ACTN</name>
<dbReference type="EMBL" id="VIWZ01000001">
    <property type="protein sequence ID" value="TWG17391.1"/>
    <property type="molecule type" value="Genomic_DNA"/>
</dbReference>
<accession>A0A561W0L9</accession>
<dbReference type="Pfam" id="PF01551">
    <property type="entry name" value="Peptidase_M23"/>
    <property type="match status" value="1"/>
</dbReference>
<dbReference type="InterPro" id="IPR050570">
    <property type="entry name" value="Cell_wall_metabolism_enzyme"/>
</dbReference>
<dbReference type="Gene3D" id="1.10.101.10">
    <property type="entry name" value="PGBD-like superfamily/PGBD"/>
    <property type="match status" value="1"/>
</dbReference>
<dbReference type="Proteomes" id="UP000317685">
    <property type="component" value="Unassembled WGS sequence"/>
</dbReference>
<feature type="region of interest" description="Disordered" evidence="1">
    <location>
        <begin position="1"/>
        <end position="21"/>
    </location>
</feature>
<dbReference type="OrthoDB" id="5126452at2"/>
<dbReference type="InterPro" id="IPR011055">
    <property type="entry name" value="Dup_hybrid_motif"/>
</dbReference>
<comment type="caution">
    <text evidence="3">The sequence shown here is derived from an EMBL/GenBank/DDBJ whole genome shotgun (WGS) entry which is preliminary data.</text>
</comment>
<protein>
    <submittedName>
        <fullName evidence="3">Peptidase M23-like protein</fullName>
    </submittedName>
</protein>
<dbReference type="InterPro" id="IPR036366">
    <property type="entry name" value="PGBDSf"/>
</dbReference>
<keyword evidence="4" id="KW-1185">Reference proteome</keyword>
<sequence length="296" mass="30600">MVRHDPLPACCGDDGKQPRTGLSRRRLLRGTVSAGGALAVGGVIGLPGTARAAPAIYNPFAGYPITGSWQEHLNRGSLGGIDFAMGVGTDLPACGAGTIQNIPNNGTGGHTVTIQHADGYRSQYLHLSQFLLANGTAVGAGAIVGRSGGAAGAPGSGSSTGPHVHWHMINPSGVRINPLTYVNQNPGGGGLPKTSTEQDGVPGTIFYKRMQNWLRITSGYAGPIDGAPGVRTYAALQLAMRGYGYTGPIDGVPGANTWAAVQRLASGWGYTGPIDGVMGPNSWRGFARFLNQDRWN</sequence>
<dbReference type="SUPFAM" id="SSF47090">
    <property type="entry name" value="PGBD-like"/>
    <property type="match status" value="1"/>
</dbReference>
<dbReference type="InterPro" id="IPR006311">
    <property type="entry name" value="TAT_signal"/>
</dbReference>
<dbReference type="InterPro" id="IPR036365">
    <property type="entry name" value="PGBD-like_sf"/>
</dbReference>
<organism evidence="3 4">
    <name type="scientific">Micromonospora taraxaci</name>
    <dbReference type="NCBI Taxonomy" id="1316803"/>
    <lineage>
        <taxon>Bacteria</taxon>
        <taxon>Bacillati</taxon>
        <taxon>Actinomycetota</taxon>
        <taxon>Actinomycetes</taxon>
        <taxon>Micromonosporales</taxon>
        <taxon>Micromonosporaceae</taxon>
        <taxon>Micromonospora</taxon>
    </lineage>
</organism>
<dbReference type="SUPFAM" id="SSF51261">
    <property type="entry name" value="Duplicated hybrid motif"/>
    <property type="match status" value="1"/>
</dbReference>
<dbReference type="Gene3D" id="2.70.70.10">
    <property type="entry name" value="Glucose Permease (Domain IIA)"/>
    <property type="match status" value="1"/>
</dbReference>
<dbReference type="PANTHER" id="PTHR21666:SF270">
    <property type="entry name" value="MUREIN HYDROLASE ACTIVATOR ENVC"/>
    <property type="match status" value="1"/>
</dbReference>
<evidence type="ECO:0000256" key="1">
    <source>
        <dbReference type="SAM" id="MobiDB-lite"/>
    </source>
</evidence>
<dbReference type="AlphaFoldDB" id="A0A561W0L9"/>
<evidence type="ECO:0000259" key="2">
    <source>
        <dbReference type="Pfam" id="PF01551"/>
    </source>
</evidence>
<reference evidence="3 4" key="1">
    <citation type="submission" date="2019-06" db="EMBL/GenBank/DDBJ databases">
        <title>Sequencing the genomes of 1000 actinobacteria strains.</title>
        <authorList>
            <person name="Klenk H.-P."/>
        </authorList>
    </citation>
    <scope>NUCLEOTIDE SEQUENCE [LARGE SCALE GENOMIC DNA]</scope>
    <source>
        <strain evidence="3 4">DSM 45885</strain>
    </source>
</reference>
<dbReference type="CDD" id="cd12797">
    <property type="entry name" value="M23_peptidase"/>
    <property type="match status" value="1"/>
</dbReference>
<proteinExistence type="predicted"/>
<gene>
    <name evidence="3" type="ORF">FHU34_112733</name>
</gene>
<evidence type="ECO:0000313" key="3">
    <source>
        <dbReference type="EMBL" id="TWG17391.1"/>
    </source>
</evidence>